<proteinExistence type="inferred from homology"/>
<evidence type="ECO:0000256" key="3">
    <source>
        <dbReference type="ARBA" id="ARBA00022448"/>
    </source>
</evidence>
<evidence type="ECO:0000256" key="1">
    <source>
        <dbReference type="ARBA" id="ARBA00004651"/>
    </source>
</evidence>
<dbReference type="Proteomes" id="UP000677611">
    <property type="component" value="Unassembled WGS sequence"/>
</dbReference>
<evidence type="ECO:0000313" key="10">
    <source>
        <dbReference type="Proteomes" id="UP000677611"/>
    </source>
</evidence>
<feature type="transmembrane region" description="Helical" evidence="8">
    <location>
        <begin position="9"/>
        <end position="28"/>
    </location>
</feature>
<dbReference type="EMBL" id="JAGDQJ010000007">
    <property type="protein sequence ID" value="MBO1625044.1"/>
    <property type="molecule type" value="Genomic_DNA"/>
</dbReference>
<feature type="transmembrane region" description="Helical" evidence="8">
    <location>
        <begin position="248"/>
        <end position="277"/>
    </location>
</feature>
<dbReference type="InterPro" id="IPR000522">
    <property type="entry name" value="ABC_transptr_permease_BtuC"/>
</dbReference>
<accession>A0ABS3NVU5</accession>
<dbReference type="SUPFAM" id="SSF81345">
    <property type="entry name" value="ABC transporter involved in vitamin B12 uptake, BtuC"/>
    <property type="match status" value="1"/>
</dbReference>
<keyword evidence="5 8" id="KW-0812">Transmembrane</keyword>
<keyword evidence="4" id="KW-1003">Cell membrane</keyword>
<feature type="transmembrane region" description="Helical" evidence="8">
    <location>
        <begin position="125"/>
        <end position="146"/>
    </location>
</feature>
<dbReference type="PANTHER" id="PTHR30472">
    <property type="entry name" value="FERRIC ENTEROBACTIN TRANSPORT SYSTEM PERMEASE PROTEIN"/>
    <property type="match status" value="1"/>
</dbReference>
<evidence type="ECO:0000256" key="5">
    <source>
        <dbReference type="ARBA" id="ARBA00022692"/>
    </source>
</evidence>
<dbReference type="RefSeq" id="WP_208017162.1">
    <property type="nucleotide sequence ID" value="NZ_CP127376.1"/>
</dbReference>
<gene>
    <name evidence="9" type="ORF">J4P90_07220</name>
</gene>
<evidence type="ECO:0000313" key="9">
    <source>
        <dbReference type="EMBL" id="MBO1625044.1"/>
    </source>
</evidence>
<feature type="transmembrane region" description="Helical" evidence="8">
    <location>
        <begin position="94"/>
        <end position="113"/>
    </location>
</feature>
<dbReference type="Gene3D" id="1.10.3470.10">
    <property type="entry name" value="ABC transporter involved in vitamin B12 uptake, BtuC"/>
    <property type="match status" value="1"/>
</dbReference>
<evidence type="ECO:0000256" key="6">
    <source>
        <dbReference type="ARBA" id="ARBA00022989"/>
    </source>
</evidence>
<keyword evidence="3" id="KW-0813">Transport</keyword>
<evidence type="ECO:0000256" key="2">
    <source>
        <dbReference type="ARBA" id="ARBA00007935"/>
    </source>
</evidence>
<reference evidence="9 10" key="1">
    <citation type="submission" date="2021-03" db="EMBL/GenBank/DDBJ databases">
        <title>Identification of novel Bacillus strains.</title>
        <authorList>
            <person name="Xiao Z."/>
            <person name="Li Y."/>
            <person name="Shen J."/>
        </authorList>
    </citation>
    <scope>NUCLEOTIDE SEQUENCE [LARGE SCALE GENOMIC DNA]</scope>
    <source>
        <strain evidence="9 10">SY8</strain>
    </source>
</reference>
<dbReference type="Pfam" id="PF01032">
    <property type="entry name" value="FecCD"/>
    <property type="match status" value="1"/>
</dbReference>
<sequence length="340" mass="36861">MLRGSTQRYIITMSIIIFFILSAIYISLTNGTFDIAITDVIRTLLRINPAPEHDLVIFDFRLPRIIIAGLVGLGLGIAGAVLQGITRNGLADPGILGVNAGAGTAIVIFMFFFQGQVKSTDWISIMMMPLFGLVGGLGAAIFIYMFSWRNGKLDSQRLLLTGIAIGSGFGAFSMYLSLKMKATDFEMATVWVSGSIYNANWKYIIAVLPWLIILIPIIKRKAYLLDLFQLEETIITSLGVSVEREKSILLLSSIGLVSACVSVSGSIGFIGLMAPHIAKRLVGIHHNHVIPVCGAIGMLLVIASDFIAKTVFTPAELPVGIVISIIGVPYFLYLLYKSKA</sequence>
<comment type="similarity">
    <text evidence="2">Belongs to the binding-protein-dependent transport system permease family. FecCD subfamily.</text>
</comment>
<dbReference type="InterPro" id="IPR037294">
    <property type="entry name" value="ABC_BtuC-like"/>
</dbReference>
<keyword evidence="10" id="KW-1185">Reference proteome</keyword>
<feature type="transmembrane region" description="Helical" evidence="8">
    <location>
        <begin position="62"/>
        <end position="82"/>
    </location>
</feature>
<name>A0ABS3NVU5_9BACI</name>
<keyword evidence="6 8" id="KW-1133">Transmembrane helix</keyword>
<dbReference type="PANTHER" id="PTHR30472:SF23">
    <property type="entry name" value="IRON-UPTAKE SYSTEM PERMEASE PROTEIN FEUC"/>
    <property type="match status" value="1"/>
</dbReference>
<feature type="transmembrane region" description="Helical" evidence="8">
    <location>
        <begin position="315"/>
        <end position="336"/>
    </location>
</feature>
<evidence type="ECO:0000256" key="8">
    <source>
        <dbReference type="SAM" id="Phobius"/>
    </source>
</evidence>
<comment type="subcellular location">
    <subcellularLocation>
        <location evidence="1">Cell membrane</location>
        <topology evidence="1">Multi-pass membrane protein</topology>
    </subcellularLocation>
</comment>
<comment type="caution">
    <text evidence="9">The sequence shown here is derived from an EMBL/GenBank/DDBJ whole genome shotgun (WGS) entry which is preliminary data.</text>
</comment>
<feature type="transmembrane region" description="Helical" evidence="8">
    <location>
        <begin position="158"/>
        <end position="178"/>
    </location>
</feature>
<dbReference type="CDD" id="cd06550">
    <property type="entry name" value="TM_ABC_iron-siderophores_like"/>
    <property type="match status" value="1"/>
</dbReference>
<keyword evidence="7 8" id="KW-0472">Membrane</keyword>
<feature type="transmembrane region" description="Helical" evidence="8">
    <location>
        <begin position="201"/>
        <end position="218"/>
    </location>
</feature>
<evidence type="ECO:0000256" key="7">
    <source>
        <dbReference type="ARBA" id="ARBA00023136"/>
    </source>
</evidence>
<feature type="transmembrane region" description="Helical" evidence="8">
    <location>
        <begin position="289"/>
        <end position="308"/>
    </location>
</feature>
<evidence type="ECO:0000256" key="4">
    <source>
        <dbReference type="ARBA" id="ARBA00022475"/>
    </source>
</evidence>
<organism evidence="9 10">
    <name type="scientific">Bacillus arachidis</name>
    <dbReference type="NCBI Taxonomy" id="2819290"/>
    <lineage>
        <taxon>Bacteria</taxon>
        <taxon>Bacillati</taxon>
        <taxon>Bacillota</taxon>
        <taxon>Bacilli</taxon>
        <taxon>Bacillales</taxon>
        <taxon>Bacillaceae</taxon>
        <taxon>Bacillus</taxon>
    </lineage>
</organism>
<protein>
    <submittedName>
        <fullName evidence="9">Iron ABC transporter permease</fullName>
    </submittedName>
</protein>